<comment type="caution">
    <text evidence="9">The sequence shown here is derived from an EMBL/GenBank/DDBJ whole genome shotgun (WGS) entry which is preliminary data.</text>
</comment>
<keyword evidence="2" id="KW-0723">Serine/threonine-protein kinase</keyword>
<dbReference type="InterPro" id="IPR008271">
    <property type="entry name" value="Ser/Thr_kinase_AS"/>
</dbReference>
<accession>A0AAD5UQZ1</accession>
<evidence type="ECO:0000256" key="2">
    <source>
        <dbReference type="ARBA" id="ARBA00022527"/>
    </source>
</evidence>
<dbReference type="Proteomes" id="UP001210925">
    <property type="component" value="Unassembled WGS sequence"/>
</dbReference>
<dbReference type="GO" id="GO:0005737">
    <property type="term" value="C:cytoplasm"/>
    <property type="evidence" value="ECO:0007669"/>
    <property type="project" value="TreeGrafter"/>
</dbReference>
<dbReference type="Gene3D" id="1.10.510.10">
    <property type="entry name" value="Transferase(Phosphotransferase) domain 1"/>
    <property type="match status" value="2"/>
</dbReference>
<keyword evidence="5 9" id="KW-0418">Kinase</keyword>
<evidence type="ECO:0000259" key="8">
    <source>
        <dbReference type="PROSITE" id="PS50011"/>
    </source>
</evidence>
<dbReference type="InterPro" id="IPR017441">
    <property type="entry name" value="Protein_kinase_ATP_BS"/>
</dbReference>
<dbReference type="SUPFAM" id="SSF103243">
    <property type="entry name" value="KA1-like"/>
    <property type="match status" value="1"/>
</dbReference>
<sequence>MAKYFAMKLSNYEIGKTIGEGAFSKVKVGRHIPTGVKVAIKIMNIEKQKVALEEKKKIQTLVDHSLARRARKKIYADAIEQIKHNPDLNGEDNQVNLEEFMKKVKLQANQTLQFESEPSFSESMVNIQHEVLLLMKLSHPNIIKIFKVVESMEDIYIIMDYASGGDLSGYVARYGKLTELESRRIFRQIVSAMDFIHLSHVVHRDLKLENILLDNHSNTFCGTPFYCAPEVIGGKPYSGTKVDIWAMGVILYAMVTGFLPFVADSDQKLLQKLIRAEFEVPRDFSWELTDLLRNIFIEAPESRLDMKGIRHSRWVNIGEESKPLQIIPPPLNKEELAKLITSIMRDNNTTVYNIHPHEQVEDGASQLDKYRHKSANQSISDLKRKKHISVKQNPEISITASDLPSLNHQEAVENSHSGTLALNLSNTNTLPRVSSAGPGILLLTVNHEGATDLKRSRTTSAYERHSHKVLPTPTRKSAEINHEASKLSREASIVSRMSKVSLSSIANDFTAQEISDWHLIHKPPPKIRTMKFQFRKGLISSSDPPTMFQDLHRVLVEIKNQMNIKIAKPNDYYIFHVSGSNFNVEIELCKLWLLKMHGLKMKKTGNAEEFIKILVTKLDW</sequence>
<feature type="binding site" evidence="7">
    <location>
        <position position="41"/>
    </location>
    <ligand>
        <name>ATP</name>
        <dbReference type="ChEBI" id="CHEBI:30616"/>
    </ligand>
</feature>
<evidence type="ECO:0000256" key="7">
    <source>
        <dbReference type="PROSITE-ProRule" id="PRU10141"/>
    </source>
</evidence>
<dbReference type="Pfam" id="PF00069">
    <property type="entry name" value="Pkinase"/>
    <property type="match status" value="1"/>
</dbReference>
<dbReference type="Gene3D" id="3.30.310.80">
    <property type="entry name" value="Kinase associated domain 1, KA1"/>
    <property type="match status" value="1"/>
</dbReference>
<dbReference type="AlphaFoldDB" id="A0AAD5UQZ1"/>
<gene>
    <name evidence="9" type="primary">MARK3</name>
    <name evidence="9" type="ORF">HK103_005320</name>
</gene>
<dbReference type="InterPro" id="IPR011009">
    <property type="entry name" value="Kinase-like_dom_sf"/>
</dbReference>
<protein>
    <submittedName>
        <fullName evidence="9">MAP/microtubule affinity-regulating kinase 3</fullName>
    </submittedName>
</protein>
<evidence type="ECO:0000256" key="6">
    <source>
        <dbReference type="ARBA" id="ARBA00022840"/>
    </source>
</evidence>
<dbReference type="GO" id="GO:0005524">
    <property type="term" value="F:ATP binding"/>
    <property type="evidence" value="ECO:0007669"/>
    <property type="project" value="UniProtKB-UniRule"/>
</dbReference>
<evidence type="ECO:0000313" key="9">
    <source>
        <dbReference type="EMBL" id="KAJ3261485.1"/>
    </source>
</evidence>
<dbReference type="GO" id="GO:0035556">
    <property type="term" value="P:intracellular signal transduction"/>
    <property type="evidence" value="ECO:0007669"/>
    <property type="project" value="TreeGrafter"/>
</dbReference>
<dbReference type="InterPro" id="IPR000719">
    <property type="entry name" value="Prot_kinase_dom"/>
</dbReference>
<evidence type="ECO:0000256" key="3">
    <source>
        <dbReference type="ARBA" id="ARBA00022679"/>
    </source>
</evidence>
<keyword evidence="6 7" id="KW-0067">ATP-binding</keyword>
<feature type="domain" description="Protein kinase" evidence="8">
    <location>
        <begin position="12"/>
        <end position="315"/>
    </location>
</feature>
<evidence type="ECO:0000256" key="5">
    <source>
        <dbReference type="ARBA" id="ARBA00022777"/>
    </source>
</evidence>
<name>A0AAD5UQZ1_9FUNG</name>
<comment type="similarity">
    <text evidence="1">Belongs to the protein kinase superfamily. CAMK Ser/Thr protein kinase family. NIM1 subfamily.</text>
</comment>
<dbReference type="PROSITE" id="PS00108">
    <property type="entry name" value="PROTEIN_KINASE_ST"/>
    <property type="match status" value="1"/>
</dbReference>
<dbReference type="SUPFAM" id="SSF56112">
    <property type="entry name" value="Protein kinase-like (PK-like)"/>
    <property type="match status" value="1"/>
</dbReference>
<keyword evidence="10" id="KW-1185">Reference proteome</keyword>
<dbReference type="SMART" id="SM00220">
    <property type="entry name" value="S_TKc"/>
    <property type="match status" value="1"/>
</dbReference>
<dbReference type="PROSITE" id="PS00107">
    <property type="entry name" value="PROTEIN_KINASE_ATP"/>
    <property type="match status" value="1"/>
</dbReference>
<proteinExistence type="inferred from homology"/>
<keyword evidence="4 7" id="KW-0547">Nucleotide-binding</keyword>
<evidence type="ECO:0000256" key="4">
    <source>
        <dbReference type="ARBA" id="ARBA00022741"/>
    </source>
</evidence>
<reference evidence="9" key="1">
    <citation type="submission" date="2020-05" db="EMBL/GenBank/DDBJ databases">
        <title>Phylogenomic resolution of chytrid fungi.</title>
        <authorList>
            <person name="Stajich J.E."/>
            <person name="Amses K."/>
            <person name="Simmons R."/>
            <person name="Seto K."/>
            <person name="Myers J."/>
            <person name="Bonds A."/>
            <person name="Quandt C.A."/>
            <person name="Barry K."/>
            <person name="Liu P."/>
            <person name="Grigoriev I."/>
            <person name="Longcore J.E."/>
            <person name="James T.Y."/>
        </authorList>
    </citation>
    <scope>NUCLEOTIDE SEQUENCE</scope>
    <source>
        <strain evidence="9">PLAUS21</strain>
    </source>
</reference>
<dbReference type="InterPro" id="IPR028375">
    <property type="entry name" value="KA1/Ssp2_C"/>
</dbReference>
<dbReference type="Gene3D" id="3.30.200.20">
    <property type="entry name" value="Phosphorylase Kinase, domain 1"/>
    <property type="match status" value="1"/>
</dbReference>
<evidence type="ECO:0000313" key="10">
    <source>
        <dbReference type="Proteomes" id="UP001210925"/>
    </source>
</evidence>
<dbReference type="PANTHER" id="PTHR24346">
    <property type="entry name" value="MAP/MICROTUBULE AFFINITY-REGULATING KINASE"/>
    <property type="match status" value="1"/>
</dbReference>
<evidence type="ECO:0000256" key="1">
    <source>
        <dbReference type="ARBA" id="ARBA00010791"/>
    </source>
</evidence>
<organism evidence="9 10">
    <name type="scientific">Boothiomyces macroporosus</name>
    <dbReference type="NCBI Taxonomy" id="261099"/>
    <lineage>
        <taxon>Eukaryota</taxon>
        <taxon>Fungi</taxon>
        <taxon>Fungi incertae sedis</taxon>
        <taxon>Chytridiomycota</taxon>
        <taxon>Chytridiomycota incertae sedis</taxon>
        <taxon>Chytridiomycetes</taxon>
        <taxon>Rhizophydiales</taxon>
        <taxon>Terramycetaceae</taxon>
        <taxon>Boothiomyces</taxon>
    </lineage>
</organism>
<dbReference type="PROSITE" id="PS50011">
    <property type="entry name" value="PROTEIN_KINASE_DOM"/>
    <property type="match status" value="1"/>
</dbReference>
<dbReference type="GO" id="GO:0004674">
    <property type="term" value="F:protein serine/threonine kinase activity"/>
    <property type="evidence" value="ECO:0007669"/>
    <property type="project" value="UniProtKB-KW"/>
</dbReference>
<dbReference type="PANTHER" id="PTHR24346:SF82">
    <property type="entry name" value="KP78A-RELATED"/>
    <property type="match status" value="1"/>
</dbReference>
<keyword evidence="3" id="KW-0808">Transferase</keyword>
<dbReference type="EMBL" id="JADGKB010000005">
    <property type="protein sequence ID" value="KAJ3261485.1"/>
    <property type="molecule type" value="Genomic_DNA"/>
</dbReference>